<protein>
    <recommendedName>
        <fullName evidence="4">Protochlorophyllide reductase</fullName>
    </recommendedName>
</protein>
<dbReference type="EMBL" id="HBKQ01018909">
    <property type="protein sequence ID" value="CAE2233361.1"/>
    <property type="molecule type" value="Transcribed_RNA"/>
</dbReference>
<comment type="similarity">
    <text evidence="2">Belongs to the short-chain dehydrogenases/reductases (SDR) family.</text>
</comment>
<dbReference type="Pfam" id="PF00106">
    <property type="entry name" value="adh_short"/>
    <property type="match status" value="1"/>
</dbReference>
<accession>A0A7S4ILX8</accession>
<name>A0A7S4ILX8_9STRA</name>
<dbReference type="PRINTS" id="PR00081">
    <property type="entry name" value="GDHRDH"/>
</dbReference>
<proteinExistence type="inferred from homology"/>
<dbReference type="InterPro" id="IPR036291">
    <property type="entry name" value="NAD(P)-bd_dom_sf"/>
</dbReference>
<dbReference type="Gene3D" id="3.40.50.720">
    <property type="entry name" value="NAD(P)-binding Rossmann-like Domain"/>
    <property type="match status" value="1"/>
</dbReference>
<gene>
    <name evidence="3" type="ORF">OAUR00152_LOCUS12844</name>
</gene>
<dbReference type="PANTHER" id="PTHR43157:SF31">
    <property type="entry name" value="PHOSPHATIDYLINOSITOL-GLYCAN BIOSYNTHESIS CLASS F PROTEIN"/>
    <property type="match status" value="1"/>
</dbReference>
<dbReference type="PRINTS" id="PR00080">
    <property type="entry name" value="SDRFAMILY"/>
</dbReference>
<dbReference type="SUPFAM" id="SSF51735">
    <property type="entry name" value="NAD(P)-binding Rossmann-fold domains"/>
    <property type="match status" value="1"/>
</dbReference>
<dbReference type="GO" id="GO:0016491">
    <property type="term" value="F:oxidoreductase activity"/>
    <property type="evidence" value="ECO:0007669"/>
    <property type="project" value="UniProtKB-KW"/>
</dbReference>
<dbReference type="InterPro" id="IPR002347">
    <property type="entry name" value="SDR_fam"/>
</dbReference>
<keyword evidence="1" id="KW-0560">Oxidoreductase</keyword>
<dbReference type="PANTHER" id="PTHR43157">
    <property type="entry name" value="PHOSPHATIDYLINOSITOL-GLYCAN BIOSYNTHESIS CLASS F PROTEIN-RELATED"/>
    <property type="match status" value="1"/>
</dbReference>
<sequence>MACRNLAKGAAAAEDIRSTTGKSPERIVEVDVSSRGAADDGARRILERLDRIDVLVNNAGAFFPERGTNEDGYERTLVTNCLGPLQLTIRLIPLLRKSSRGGRIVNVGSEAAFFSVPDLEDLDMACGYGRLGFDAYARSKAAQVVGMAVLAERLSEEGTIPAVTVHPGHVSTNIWPVHAWHYRLLSWIQTRFAISAAQAAADISPLLWRPLSELETGGFYSKGAVKELPAALQEPAFRDSLWRVSLERMGLGEDKSLLGEPVNVPQT</sequence>
<evidence type="ECO:0000256" key="2">
    <source>
        <dbReference type="RuleBase" id="RU000363"/>
    </source>
</evidence>
<reference evidence="3" key="1">
    <citation type="submission" date="2021-01" db="EMBL/GenBank/DDBJ databases">
        <authorList>
            <person name="Corre E."/>
            <person name="Pelletier E."/>
            <person name="Niang G."/>
            <person name="Scheremetjew M."/>
            <person name="Finn R."/>
            <person name="Kale V."/>
            <person name="Holt S."/>
            <person name="Cochrane G."/>
            <person name="Meng A."/>
            <person name="Brown T."/>
            <person name="Cohen L."/>
        </authorList>
    </citation>
    <scope>NUCLEOTIDE SEQUENCE</scope>
    <source>
        <strain evidence="3">Isolate 1302-5</strain>
    </source>
</reference>
<evidence type="ECO:0008006" key="4">
    <source>
        <dbReference type="Google" id="ProtNLM"/>
    </source>
</evidence>
<evidence type="ECO:0000313" key="3">
    <source>
        <dbReference type="EMBL" id="CAE2233361.1"/>
    </source>
</evidence>
<evidence type="ECO:0000256" key="1">
    <source>
        <dbReference type="ARBA" id="ARBA00023002"/>
    </source>
</evidence>
<dbReference type="AlphaFoldDB" id="A0A7S4ILX8"/>
<organism evidence="3">
    <name type="scientific">Odontella aurita</name>
    <dbReference type="NCBI Taxonomy" id="265563"/>
    <lineage>
        <taxon>Eukaryota</taxon>
        <taxon>Sar</taxon>
        <taxon>Stramenopiles</taxon>
        <taxon>Ochrophyta</taxon>
        <taxon>Bacillariophyta</taxon>
        <taxon>Mediophyceae</taxon>
        <taxon>Biddulphiophycidae</taxon>
        <taxon>Eupodiscales</taxon>
        <taxon>Odontellaceae</taxon>
        <taxon>Odontella</taxon>
    </lineage>
</organism>